<keyword evidence="4" id="KW-0507">mRNA processing</keyword>
<evidence type="ECO:0000256" key="7">
    <source>
        <dbReference type="ARBA" id="ARBA00022884"/>
    </source>
</evidence>
<dbReference type="SUPFAM" id="SSF63748">
    <property type="entry name" value="Tudor/PWWP/MBT"/>
    <property type="match status" value="2"/>
</dbReference>
<feature type="compositionally biased region" description="Pro residues" evidence="13">
    <location>
        <begin position="616"/>
        <end position="625"/>
    </location>
</feature>
<feature type="compositionally biased region" description="Polar residues" evidence="13">
    <location>
        <begin position="509"/>
        <end position="538"/>
    </location>
</feature>
<dbReference type="SUPFAM" id="SSF50182">
    <property type="entry name" value="Sm-like ribonucleoproteins"/>
    <property type="match status" value="1"/>
</dbReference>
<keyword evidence="3" id="KW-0678">Repressor</keyword>
<evidence type="ECO:0000313" key="16">
    <source>
        <dbReference type="WBParaSite" id="Hba_14718"/>
    </source>
</evidence>
<dbReference type="InterPro" id="IPR038348">
    <property type="entry name" value="SLED_sf"/>
</dbReference>
<dbReference type="GO" id="GO:0000956">
    <property type="term" value="P:nuclear-transcribed mRNA catabolic process"/>
    <property type="evidence" value="ECO:0007669"/>
    <property type="project" value="InterPro"/>
</dbReference>
<accession>A0A1I7XBI1</accession>
<dbReference type="PANTHER" id="PTHR12247">
    <property type="entry name" value="POLYCOMB GROUP PROTEIN"/>
    <property type="match status" value="1"/>
</dbReference>
<dbReference type="InterPro" id="IPR010920">
    <property type="entry name" value="LSM_dom_sf"/>
</dbReference>
<dbReference type="GO" id="GO:0120115">
    <property type="term" value="C:Lsm2-8 complex"/>
    <property type="evidence" value="ECO:0007669"/>
    <property type="project" value="UniProtKB-ARBA"/>
</dbReference>
<feature type="compositionally biased region" description="Basic and acidic residues" evidence="13">
    <location>
        <begin position="539"/>
        <end position="565"/>
    </location>
</feature>
<keyword evidence="7" id="KW-0694">RNA-binding</keyword>
<dbReference type="PANTHER" id="PTHR12247:SF132">
    <property type="entry name" value="POLYCOMB PROTEIN SCM"/>
    <property type="match status" value="1"/>
</dbReference>
<dbReference type="Pfam" id="PF01423">
    <property type="entry name" value="LSM"/>
    <property type="match status" value="1"/>
</dbReference>
<dbReference type="Pfam" id="PF02820">
    <property type="entry name" value="MBT"/>
    <property type="match status" value="1"/>
</dbReference>
<evidence type="ECO:0000256" key="6">
    <source>
        <dbReference type="ARBA" id="ARBA00022737"/>
    </source>
</evidence>
<dbReference type="SUPFAM" id="SSF47769">
    <property type="entry name" value="SAM/Pointed domain"/>
    <property type="match status" value="1"/>
</dbReference>
<dbReference type="Gene3D" id="2.30.30.140">
    <property type="match status" value="2"/>
</dbReference>
<dbReference type="GO" id="GO:0005681">
    <property type="term" value="C:spliceosomal complex"/>
    <property type="evidence" value="ECO:0007669"/>
    <property type="project" value="UniProtKB-KW"/>
</dbReference>
<comment type="similarity">
    <text evidence="2">Belongs to the snRNP Sm proteins family.</text>
</comment>
<dbReference type="Gene3D" id="1.10.150.50">
    <property type="entry name" value="Transcription Factor, Ets-1"/>
    <property type="match status" value="1"/>
</dbReference>
<protein>
    <recommendedName>
        <fullName evidence="11">U6 snRNA-associated Sm-like protein LSm4</fullName>
    </recommendedName>
</protein>
<dbReference type="InterPro" id="IPR050548">
    <property type="entry name" value="PcG_chromatin_remod_factors"/>
</dbReference>
<dbReference type="FunFam" id="2.30.30.100:FF:000005">
    <property type="entry name" value="U6 snRNA-associated Sm-like protein LSm4"/>
    <property type="match status" value="1"/>
</dbReference>
<keyword evidence="6" id="KW-0677">Repeat</keyword>
<evidence type="ECO:0000256" key="5">
    <source>
        <dbReference type="ARBA" id="ARBA00022728"/>
    </source>
</evidence>
<keyword evidence="8" id="KW-0508">mRNA splicing</keyword>
<feature type="domain" description="Sm" evidence="14">
    <location>
        <begin position="1062"/>
        <end position="1135"/>
    </location>
</feature>
<evidence type="ECO:0000256" key="12">
    <source>
        <dbReference type="PROSITE-ProRule" id="PRU00459"/>
    </source>
</evidence>
<evidence type="ECO:0000256" key="11">
    <source>
        <dbReference type="ARBA" id="ARBA00067757"/>
    </source>
</evidence>
<dbReference type="InterPro" id="IPR013761">
    <property type="entry name" value="SAM/pointed_sf"/>
</dbReference>
<dbReference type="InterPro" id="IPR004092">
    <property type="entry name" value="Mbt"/>
</dbReference>
<organism evidence="15 16">
    <name type="scientific">Heterorhabditis bacteriophora</name>
    <name type="common">Entomopathogenic nematode worm</name>
    <dbReference type="NCBI Taxonomy" id="37862"/>
    <lineage>
        <taxon>Eukaryota</taxon>
        <taxon>Metazoa</taxon>
        <taxon>Ecdysozoa</taxon>
        <taxon>Nematoda</taxon>
        <taxon>Chromadorea</taxon>
        <taxon>Rhabditida</taxon>
        <taxon>Rhabditina</taxon>
        <taxon>Rhabditomorpha</taxon>
        <taxon>Strongyloidea</taxon>
        <taxon>Heterorhabditidae</taxon>
        <taxon>Heterorhabditis</taxon>
    </lineage>
</organism>
<dbReference type="SMART" id="SM00651">
    <property type="entry name" value="Sm"/>
    <property type="match status" value="1"/>
</dbReference>
<keyword evidence="10" id="KW-0687">Ribonucleoprotein</keyword>
<feature type="region of interest" description="Disordered" evidence="13">
    <location>
        <begin position="587"/>
        <end position="627"/>
    </location>
</feature>
<feature type="region of interest" description="Disordered" evidence="13">
    <location>
        <begin position="485"/>
        <end position="565"/>
    </location>
</feature>
<evidence type="ECO:0000256" key="1">
    <source>
        <dbReference type="ARBA" id="ARBA00004123"/>
    </source>
</evidence>
<proteinExistence type="inferred from homology"/>
<dbReference type="PROSITE" id="PS52002">
    <property type="entry name" value="SM"/>
    <property type="match status" value="1"/>
</dbReference>
<dbReference type="GO" id="GO:0000398">
    <property type="term" value="P:mRNA splicing, via spliceosome"/>
    <property type="evidence" value="ECO:0007669"/>
    <property type="project" value="InterPro"/>
</dbReference>
<dbReference type="GO" id="GO:0045892">
    <property type="term" value="P:negative regulation of DNA-templated transcription"/>
    <property type="evidence" value="ECO:0007669"/>
    <property type="project" value="TreeGrafter"/>
</dbReference>
<dbReference type="PROSITE" id="PS51079">
    <property type="entry name" value="MBT"/>
    <property type="match status" value="2"/>
</dbReference>
<feature type="repeat" description="MBT" evidence="12">
    <location>
        <begin position="198"/>
        <end position="306"/>
    </location>
</feature>
<dbReference type="AlphaFoldDB" id="A0A1I7XBI1"/>
<evidence type="ECO:0000259" key="14">
    <source>
        <dbReference type="PROSITE" id="PS52002"/>
    </source>
</evidence>
<keyword evidence="15" id="KW-1185">Reference proteome</keyword>
<feature type="region of interest" description="Disordered" evidence="13">
    <location>
        <begin position="1147"/>
        <end position="1182"/>
    </location>
</feature>
<name>A0A1I7XBI1_HETBA</name>
<dbReference type="GO" id="GO:0042393">
    <property type="term" value="F:histone binding"/>
    <property type="evidence" value="ECO:0007669"/>
    <property type="project" value="TreeGrafter"/>
</dbReference>
<feature type="compositionally biased region" description="Basic residues" evidence="13">
    <location>
        <begin position="495"/>
        <end position="506"/>
    </location>
</feature>
<keyword evidence="9" id="KW-0539">Nucleus</keyword>
<dbReference type="WBParaSite" id="Hba_14718">
    <property type="protein sequence ID" value="Hba_14718"/>
    <property type="gene ID" value="Hba_14718"/>
</dbReference>
<evidence type="ECO:0000256" key="13">
    <source>
        <dbReference type="SAM" id="MobiDB-lite"/>
    </source>
</evidence>
<dbReference type="SMART" id="SM00561">
    <property type="entry name" value="MBT"/>
    <property type="match status" value="2"/>
</dbReference>
<dbReference type="CDD" id="cd01723">
    <property type="entry name" value="LSm4"/>
    <property type="match status" value="1"/>
</dbReference>
<evidence type="ECO:0000313" key="15">
    <source>
        <dbReference type="Proteomes" id="UP000095283"/>
    </source>
</evidence>
<reference evidence="16" key="1">
    <citation type="submission" date="2016-11" db="UniProtKB">
        <authorList>
            <consortium name="WormBaseParasite"/>
        </authorList>
    </citation>
    <scope>IDENTIFICATION</scope>
</reference>
<evidence type="ECO:0000256" key="2">
    <source>
        <dbReference type="ARBA" id="ARBA00006850"/>
    </source>
</evidence>
<feature type="repeat" description="MBT" evidence="12">
    <location>
        <begin position="317"/>
        <end position="424"/>
    </location>
</feature>
<feature type="compositionally biased region" description="Gly residues" evidence="13">
    <location>
        <begin position="1160"/>
        <end position="1176"/>
    </location>
</feature>
<dbReference type="GO" id="GO:0003682">
    <property type="term" value="F:chromatin binding"/>
    <property type="evidence" value="ECO:0007669"/>
    <property type="project" value="TreeGrafter"/>
</dbReference>
<dbReference type="Proteomes" id="UP000095283">
    <property type="component" value="Unplaced"/>
</dbReference>
<feature type="region of interest" description="Disordered" evidence="13">
    <location>
        <begin position="679"/>
        <end position="703"/>
    </location>
</feature>
<dbReference type="GO" id="GO:0003723">
    <property type="term" value="F:RNA binding"/>
    <property type="evidence" value="ECO:0007669"/>
    <property type="project" value="UniProtKB-KW"/>
</dbReference>
<evidence type="ECO:0000256" key="4">
    <source>
        <dbReference type="ARBA" id="ARBA00022664"/>
    </source>
</evidence>
<evidence type="ECO:0000256" key="3">
    <source>
        <dbReference type="ARBA" id="ARBA00022491"/>
    </source>
</evidence>
<dbReference type="InterPro" id="IPR034101">
    <property type="entry name" value="Lsm4"/>
</dbReference>
<dbReference type="InterPro" id="IPR047575">
    <property type="entry name" value="Sm"/>
</dbReference>
<comment type="subcellular location">
    <subcellularLocation>
        <location evidence="1">Nucleus</location>
    </subcellularLocation>
</comment>
<keyword evidence="5" id="KW-0747">Spliceosome</keyword>
<sequence length="1182" mass="132591">MFPGEDLDVEYDCTYVQEDATEDVNALKHIKNGSTSCSKILPFTIFRKEPKMGDVSIESEASYDVPMDPIMEREASEEKEIDADVLFPTVSGIEGDTNYKESKSVITLDDEKSNSYRVKSSLQTKKEVKTDVSVCQSDPRKIGNGLVNIGHYRIFAHFSSVFCFEVECCWIYLCASPQTFSESVNLQDSSQSPRVSSFDWHSYLEKTNSLPAPPECFFHSRTPPENLFQADMKLMITDPRGVTLILVTGYLDQQEVMPCIVLVYSVWICVRLEGLDNTNDRWIMCDDVNIKPIGSDKKDYKDMNPPIGFIYHHGNFPKWLEQQLKPDEETGKDRICPSEWFRPISKSLRPPKNLFEIGMKVEAIDQKSFNGKPSPATIVESTKDFIKVNFDGWNSAYDIREPFDSRYVMPVGWSEMVGVEILPPKAVKVKARVTGIANTNVRKSCTALVVGCASTSKQREKDRRRVPLSTTMAVSSQPLLKRLSDIGAKPTTLVRRGRGRPPKRARAATNDSQSILTSSVSEVMTKNISESDFTISSSNEDRSNSRHHSSDKIKEKQEKESAVEEKVREILRDAKAEEALQLSSYPSQTIQKKLSSSSPLPKSSIMLSPSRIVHSPPGPPPPIPKRSPNTLDHSLAVSLPSTTFIPVVATTTNISQSNKFTIPVLTSNGNGACNSQHSNLRPIAPRPPGMTTLSQNSTLKKRARQPTLPVKIMKDLLRLPPEARSQLIDPEPMVEFPTQSNEASGIEPEHTEMSQQLSNGAVSPKPLFGHNTTPSPRACATDFVFVCDDELPQNERTMCLYVNPECRLGPLLDAKLVKEMRPSFGPYSIHHVLREAVQQLINSSVDQGKIYNLTVPASTTKIISITAEFGGALRSRFLPCALNARQAWGYLKELLKKVRVIRFLQISLYFYIERSFKMGTCENFYSSTPDPCQICTDRTKEGPQRELAGPSHNRQPCRTNKSIKTSILDKPISSWSIDKVASELRNIFDESIVDKFVTNQIDGRALLLLKPELLMKHMDMAFGPALKLTITRICEDSKGDIYLTFSFAFEVKHEEINASFQLPLSLLRTAQNHPMLVELKNGETYNGHLQSCDTWMNIHLRDVIFTSKDGDKFFKMPEVYIRGSTVKYLRIPETVVDLVKNEVSEVRRQQKDQQRARKQLGGGARGGTALRGGRGGYRGRGK</sequence>
<evidence type="ECO:0000256" key="8">
    <source>
        <dbReference type="ARBA" id="ARBA00023187"/>
    </source>
</evidence>
<evidence type="ECO:0000256" key="10">
    <source>
        <dbReference type="ARBA" id="ARBA00023274"/>
    </source>
</evidence>
<dbReference type="Gene3D" id="2.30.30.100">
    <property type="match status" value="1"/>
</dbReference>
<dbReference type="InterPro" id="IPR021987">
    <property type="entry name" value="SLED"/>
</dbReference>
<feature type="compositionally biased region" description="Low complexity" evidence="13">
    <location>
        <begin position="592"/>
        <end position="615"/>
    </location>
</feature>
<evidence type="ECO:0000256" key="9">
    <source>
        <dbReference type="ARBA" id="ARBA00023242"/>
    </source>
</evidence>
<dbReference type="GO" id="GO:0005737">
    <property type="term" value="C:cytoplasm"/>
    <property type="evidence" value="ECO:0007669"/>
    <property type="project" value="UniProtKB-ARBA"/>
</dbReference>
<dbReference type="InterPro" id="IPR001163">
    <property type="entry name" value="Sm_dom_euk/arc"/>
</dbReference>
<dbReference type="Pfam" id="PF12140">
    <property type="entry name" value="SLED"/>
    <property type="match status" value="1"/>
</dbReference>
<dbReference type="Gene3D" id="3.90.1150.190">
    <property type="entry name" value="SLED domain"/>
    <property type="match status" value="1"/>
</dbReference>